<evidence type="ECO:0008006" key="5">
    <source>
        <dbReference type="Google" id="ProtNLM"/>
    </source>
</evidence>
<name>A0A819SNJ0_9BILA</name>
<comment type="caution">
    <text evidence="3">The sequence shown here is derived from an EMBL/GenBank/DDBJ whole genome shotgun (WGS) entry which is preliminary data.</text>
</comment>
<dbReference type="AlphaFoldDB" id="A0A819SNJ0"/>
<sequence>GGNGIGDESNHLYRPAGLSFDVEGNLYVVDSDNHRIQKFEIIL</sequence>
<feature type="non-terminal residue" evidence="3">
    <location>
        <position position="1"/>
    </location>
</feature>
<organism evidence="3 4">
    <name type="scientific">Adineta steineri</name>
    <dbReference type="NCBI Taxonomy" id="433720"/>
    <lineage>
        <taxon>Eukaryota</taxon>
        <taxon>Metazoa</taxon>
        <taxon>Spiralia</taxon>
        <taxon>Gnathifera</taxon>
        <taxon>Rotifera</taxon>
        <taxon>Eurotatoria</taxon>
        <taxon>Bdelloidea</taxon>
        <taxon>Adinetida</taxon>
        <taxon>Adinetidae</taxon>
        <taxon>Adineta</taxon>
    </lineage>
</organism>
<dbReference type="EMBL" id="CAJOAZ010004545">
    <property type="protein sequence ID" value="CAF4064253.1"/>
    <property type="molecule type" value="Genomic_DNA"/>
</dbReference>
<accession>A0A819SNJ0</accession>
<feature type="repeat" description="NHL" evidence="2">
    <location>
        <begin position="5"/>
        <end position="42"/>
    </location>
</feature>
<evidence type="ECO:0000313" key="3">
    <source>
        <dbReference type="EMBL" id="CAF4064253.1"/>
    </source>
</evidence>
<evidence type="ECO:0000313" key="4">
    <source>
        <dbReference type="Proteomes" id="UP000663844"/>
    </source>
</evidence>
<reference evidence="3" key="1">
    <citation type="submission" date="2021-02" db="EMBL/GenBank/DDBJ databases">
        <authorList>
            <person name="Nowell W R."/>
        </authorList>
    </citation>
    <scope>NUCLEOTIDE SEQUENCE</scope>
</reference>
<protein>
    <recommendedName>
        <fullName evidence="5">6-bladed beta-propeller</fullName>
    </recommendedName>
</protein>
<dbReference type="Pfam" id="PF01436">
    <property type="entry name" value="NHL"/>
    <property type="match status" value="1"/>
</dbReference>
<dbReference type="InterPro" id="IPR011042">
    <property type="entry name" value="6-blade_b-propeller_TolB-like"/>
</dbReference>
<dbReference type="SUPFAM" id="SSF101898">
    <property type="entry name" value="NHL repeat"/>
    <property type="match status" value="1"/>
</dbReference>
<dbReference type="Gene3D" id="2.120.10.30">
    <property type="entry name" value="TolB, C-terminal domain"/>
    <property type="match status" value="1"/>
</dbReference>
<evidence type="ECO:0000256" key="2">
    <source>
        <dbReference type="PROSITE-ProRule" id="PRU00504"/>
    </source>
</evidence>
<dbReference type="InterPro" id="IPR001258">
    <property type="entry name" value="NHL_repeat"/>
</dbReference>
<proteinExistence type="predicted"/>
<dbReference type="PROSITE" id="PS51125">
    <property type="entry name" value="NHL"/>
    <property type="match status" value="1"/>
</dbReference>
<keyword evidence="1" id="KW-0677">Repeat</keyword>
<dbReference type="Proteomes" id="UP000663844">
    <property type="component" value="Unassembled WGS sequence"/>
</dbReference>
<evidence type="ECO:0000256" key="1">
    <source>
        <dbReference type="ARBA" id="ARBA00022737"/>
    </source>
</evidence>
<gene>
    <name evidence="3" type="ORF">OXD698_LOCUS33322</name>
</gene>